<keyword evidence="2" id="KW-1185">Reference proteome</keyword>
<dbReference type="Proteomes" id="UP000095767">
    <property type="component" value="Unassembled WGS sequence"/>
</dbReference>
<gene>
    <name evidence="1" type="ORF">BAE44_0020531</name>
</gene>
<reference evidence="1 2" key="1">
    <citation type="submission" date="2016-09" db="EMBL/GenBank/DDBJ databases">
        <title>The draft genome of Dichanthelium oligosanthes: A C3 panicoid grass species.</title>
        <authorList>
            <person name="Studer A.J."/>
            <person name="Schnable J.C."/>
            <person name="Brutnell T.P."/>
        </authorList>
    </citation>
    <scope>NUCLEOTIDE SEQUENCE [LARGE SCALE GENOMIC DNA]</scope>
    <source>
        <strain evidence="2">cv. Kellogg 1175</strain>
        <tissue evidence="1">Leaf</tissue>
    </source>
</reference>
<proteinExistence type="predicted"/>
<dbReference type="EMBL" id="LWDX02056586">
    <property type="protein sequence ID" value="OEL18443.1"/>
    <property type="molecule type" value="Genomic_DNA"/>
</dbReference>
<protein>
    <submittedName>
        <fullName evidence="1">Uncharacterized protein</fullName>
    </submittedName>
</protein>
<accession>A0A1E5UZV5</accession>
<name>A0A1E5UZV5_9POAL</name>
<comment type="caution">
    <text evidence="1">The sequence shown here is derived from an EMBL/GenBank/DDBJ whole genome shotgun (WGS) entry which is preliminary data.</text>
</comment>
<organism evidence="1 2">
    <name type="scientific">Dichanthelium oligosanthes</name>
    <dbReference type="NCBI Taxonomy" id="888268"/>
    <lineage>
        <taxon>Eukaryota</taxon>
        <taxon>Viridiplantae</taxon>
        <taxon>Streptophyta</taxon>
        <taxon>Embryophyta</taxon>
        <taxon>Tracheophyta</taxon>
        <taxon>Spermatophyta</taxon>
        <taxon>Magnoliopsida</taxon>
        <taxon>Liliopsida</taxon>
        <taxon>Poales</taxon>
        <taxon>Poaceae</taxon>
        <taxon>PACMAD clade</taxon>
        <taxon>Panicoideae</taxon>
        <taxon>Panicodae</taxon>
        <taxon>Paniceae</taxon>
        <taxon>Dichantheliinae</taxon>
        <taxon>Dichanthelium</taxon>
    </lineage>
</organism>
<dbReference type="AlphaFoldDB" id="A0A1E5UZV5"/>
<evidence type="ECO:0000313" key="2">
    <source>
        <dbReference type="Proteomes" id="UP000095767"/>
    </source>
</evidence>
<feature type="non-terminal residue" evidence="1">
    <location>
        <position position="1"/>
    </location>
</feature>
<sequence>LACATSFQAQRMFLFKRKNMVLGLLHQAALRVRILHYTPLMSRC</sequence>
<evidence type="ECO:0000313" key="1">
    <source>
        <dbReference type="EMBL" id="OEL18443.1"/>
    </source>
</evidence>